<dbReference type="Pfam" id="PF07702">
    <property type="entry name" value="UTRA"/>
    <property type="match status" value="1"/>
</dbReference>
<protein>
    <submittedName>
        <fullName evidence="5">GntR family transcriptional regulator</fullName>
    </submittedName>
</protein>
<keyword evidence="1" id="KW-0805">Transcription regulation</keyword>
<dbReference type="InterPro" id="IPR050679">
    <property type="entry name" value="Bact_HTH_transcr_reg"/>
</dbReference>
<dbReference type="EMBL" id="BAAAHK010000009">
    <property type="protein sequence ID" value="GAA0947059.1"/>
    <property type="molecule type" value="Genomic_DNA"/>
</dbReference>
<keyword evidence="2" id="KW-0238">DNA-binding</keyword>
<dbReference type="InterPro" id="IPR036390">
    <property type="entry name" value="WH_DNA-bd_sf"/>
</dbReference>
<dbReference type="Gene3D" id="1.10.10.10">
    <property type="entry name" value="Winged helix-like DNA-binding domain superfamily/Winged helix DNA-binding domain"/>
    <property type="match status" value="1"/>
</dbReference>
<dbReference type="Proteomes" id="UP001500542">
    <property type="component" value="Unassembled WGS sequence"/>
</dbReference>
<comment type="caution">
    <text evidence="5">The sequence shown here is derived from an EMBL/GenBank/DDBJ whole genome shotgun (WGS) entry which is preliminary data.</text>
</comment>
<dbReference type="InterPro" id="IPR028978">
    <property type="entry name" value="Chorismate_lyase_/UTRA_dom_sf"/>
</dbReference>
<dbReference type="InterPro" id="IPR000524">
    <property type="entry name" value="Tscrpt_reg_HTH_GntR"/>
</dbReference>
<proteinExistence type="predicted"/>
<dbReference type="Pfam" id="PF00392">
    <property type="entry name" value="GntR"/>
    <property type="match status" value="1"/>
</dbReference>
<dbReference type="PANTHER" id="PTHR44846">
    <property type="entry name" value="MANNOSYL-D-GLYCERATE TRANSPORT/METABOLISM SYSTEM REPRESSOR MNGR-RELATED"/>
    <property type="match status" value="1"/>
</dbReference>
<evidence type="ECO:0000256" key="1">
    <source>
        <dbReference type="ARBA" id="ARBA00023015"/>
    </source>
</evidence>
<dbReference type="InterPro" id="IPR011663">
    <property type="entry name" value="UTRA"/>
</dbReference>
<dbReference type="SUPFAM" id="SSF46785">
    <property type="entry name" value="Winged helix' DNA-binding domain"/>
    <property type="match status" value="1"/>
</dbReference>
<dbReference type="PANTHER" id="PTHR44846:SF17">
    <property type="entry name" value="GNTR-FAMILY TRANSCRIPTIONAL REGULATOR"/>
    <property type="match status" value="1"/>
</dbReference>
<keyword evidence="3" id="KW-0804">Transcription</keyword>
<organism evidence="5 6">
    <name type="scientific">Kribbella koreensis</name>
    <dbReference type="NCBI Taxonomy" id="57909"/>
    <lineage>
        <taxon>Bacteria</taxon>
        <taxon>Bacillati</taxon>
        <taxon>Actinomycetota</taxon>
        <taxon>Actinomycetes</taxon>
        <taxon>Propionibacteriales</taxon>
        <taxon>Kribbellaceae</taxon>
        <taxon>Kribbella</taxon>
    </lineage>
</organism>
<dbReference type="RefSeq" id="WP_343972932.1">
    <property type="nucleotide sequence ID" value="NZ_BAAAHK010000009.1"/>
</dbReference>
<dbReference type="PRINTS" id="PR00035">
    <property type="entry name" value="HTHGNTR"/>
</dbReference>
<evidence type="ECO:0000256" key="3">
    <source>
        <dbReference type="ARBA" id="ARBA00023163"/>
    </source>
</evidence>
<feature type="domain" description="HTH gntR-type" evidence="4">
    <location>
        <begin position="16"/>
        <end position="84"/>
    </location>
</feature>
<evidence type="ECO:0000259" key="4">
    <source>
        <dbReference type="PROSITE" id="PS50949"/>
    </source>
</evidence>
<dbReference type="SMART" id="SM00345">
    <property type="entry name" value="HTH_GNTR"/>
    <property type="match status" value="1"/>
</dbReference>
<gene>
    <name evidence="5" type="ORF">GCM10009554_43560</name>
</gene>
<keyword evidence="6" id="KW-1185">Reference proteome</keyword>
<dbReference type="PROSITE" id="PS50949">
    <property type="entry name" value="HTH_GNTR"/>
    <property type="match status" value="1"/>
</dbReference>
<dbReference type="SUPFAM" id="SSF64288">
    <property type="entry name" value="Chorismate lyase-like"/>
    <property type="match status" value="1"/>
</dbReference>
<sequence>MTAQNARRARWEIAGLPAYEYIALDLRQQIESGRLRPNARLPSAPKLQEKYAVSQTTIRNAITALRNQGLVMTANGSGVYVRPAGGDPRQSSARRIEVLDNVLYDPDLDDPALDELHRADGKAAPPQQVALLMDLPPGAEVIHVSRILRNSISGRRLVHQLYVPLDLVPRPRTPMPVGGEFYQFLRTTDQRPQWTEAVAARLPTPEEDRALAVPRSTPVLLTHRLTINNHGLALALEETLRSADDIRFVYALPTGRGS</sequence>
<name>A0ABP4BAT6_9ACTN</name>
<evidence type="ECO:0000313" key="5">
    <source>
        <dbReference type="EMBL" id="GAA0947059.1"/>
    </source>
</evidence>
<dbReference type="CDD" id="cd07377">
    <property type="entry name" value="WHTH_GntR"/>
    <property type="match status" value="1"/>
</dbReference>
<dbReference type="SMART" id="SM00866">
    <property type="entry name" value="UTRA"/>
    <property type="match status" value="1"/>
</dbReference>
<evidence type="ECO:0000313" key="6">
    <source>
        <dbReference type="Proteomes" id="UP001500542"/>
    </source>
</evidence>
<evidence type="ECO:0000256" key="2">
    <source>
        <dbReference type="ARBA" id="ARBA00023125"/>
    </source>
</evidence>
<dbReference type="InterPro" id="IPR036388">
    <property type="entry name" value="WH-like_DNA-bd_sf"/>
</dbReference>
<reference evidence="6" key="1">
    <citation type="journal article" date="2019" name="Int. J. Syst. Evol. Microbiol.">
        <title>The Global Catalogue of Microorganisms (GCM) 10K type strain sequencing project: providing services to taxonomists for standard genome sequencing and annotation.</title>
        <authorList>
            <consortium name="The Broad Institute Genomics Platform"/>
            <consortium name="The Broad Institute Genome Sequencing Center for Infectious Disease"/>
            <person name="Wu L."/>
            <person name="Ma J."/>
        </authorList>
    </citation>
    <scope>NUCLEOTIDE SEQUENCE [LARGE SCALE GENOMIC DNA]</scope>
    <source>
        <strain evidence="6">JCM 10977</strain>
    </source>
</reference>
<dbReference type="Gene3D" id="3.40.1410.10">
    <property type="entry name" value="Chorismate lyase-like"/>
    <property type="match status" value="1"/>
</dbReference>
<accession>A0ABP4BAT6</accession>